<evidence type="ECO:0000313" key="11">
    <source>
        <dbReference type="Proteomes" id="UP000465112"/>
    </source>
</evidence>
<dbReference type="Pfam" id="PF01437">
    <property type="entry name" value="PSI"/>
    <property type="match status" value="1"/>
</dbReference>
<accession>A0A6A5FFN6</accession>
<organism evidence="10 11">
    <name type="scientific">Perca fluviatilis</name>
    <name type="common">European perch</name>
    <dbReference type="NCBI Taxonomy" id="8168"/>
    <lineage>
        <taxon>Eukaryota</taxon>
        <taxon>Metazoa</taxon>
        <taxon>Chordata</taxon>
        <taxon>Craniata</taxon>
        <taxon>Vertebrata</taxon>
        <taxon>Euteleostomi</taxon>
        <taxon>Actinopterygii</taxon>
        <taxon>Neopterygii</taxon>
        <taxon>Teleostei</taxon>
        <taxon>Neoteleostei</taxon>
        <taxon>Acanthomorphata</taxon>
        <taxon>Eupercaria</taxon>
        <taxon>Perciformes</taxon>
        <taxon>Percoidei</taxon>
        <taxon>Percidae</taxon>
        <taxon>Percinae</taxon>
        <taxon>Perca</taxon>
    </lineage>
</organism>
<dbReference type="PROSITE" id="PS51004">
    <property type="entry name" value="SEMA"/>
    <property type="match status" value="1"/>
</dbReference>
<dbReference type="InterPro" id="IPR013783">
    <property type="entry name" value="Ig-like_fold"/>
</dbReference>
<feature type="signal peptide" evidence="7">
    <location>
        <begin position="1"/>
        <end position="21"/>
    </location>
</feature>
<comment type="similarity">
    <text evidence="2">Belongs to the semaphorin family.</text>
</comment>
<reference evidence="10 11" key="1">
    <citation type="submission" date="2019-06" db="EMBL/GenBank/DDBJ databases">
        <title>A chromosome-scale genome assembly of the European perch, Perca fluviatilis.</title>
        <authorList>
            <person name="Roques C."/>
            <person name="Zahm M."/>
            <person name="Cabau C."/>
            <person name="Klopp C."/>
            <person name="Bouchez O."/>
            <person name="Donnadieu C."/>
            <person name="Kuhl H."/>
            <person name="Gislard M."/>
            <person name="Guendouz S."/>
            <person name="Journot L."/>
            <person name="Haffray P."/>
            <person name="Bestin A."/>
            <person name="Morvezen R."/>
            <person name="Feron R."/>
            <person name="Wen M."/>
            <person name="Jouanno E."/>
            <person name="Herpin A."/>
            <person name="Schartl M."/>
            <person name="Postlethwait J."/>
            <person name="Schaerlinger B."/>
            <person name="Chardard D."/>
            <person name="Lecocq T."/>
            <person name="Poncet C."/>
            <person name="Jaffrelo L."/>
            <person name="Lampietro C."/>
            <person name="Guiguen Y."/>
        </authorList>
    </citation>
    <scope>NUCLEOTIDE SEQUENCE [LARGE SCALE GENOMIC DNA]</scope>
    <source>
        <tissue evidence="10">Blood</tissue>
    </source>
</reference>
<dbReference type="SUPFAM" id="SSF101912">
    <property type="entry name" value="Sema domain"/>
    <property type="match status" value="1"/>
</dbReference>
<dbReference type="GO" id="GO:0000122">
    <property type="term" value="P:negative regulation of transcription by RNA polymerase II"/>
    <property type="evidence" value="ECO:0007669"/>
    <property type="project" value="TreeGrafter"/>
</dbReference>
<dbReference type="SUPFAM" id="SSF48726">
    <property type="entry name" value="Immunoglobulin"/>
    <property type="match status" value="1"/>
</dbReference>
<sequence length="635" mass="71540">MALLHVTVYLLLSCLNSLLEANSTQPRMTITEKETSIKRIPLPGNHAPVGIVLDREPDTVIAAGQTHLNAFHFQNPQKTPVEKSVLWTECIDKGPPQRVKANCNYNITVVHKKLEDNQVFLCGTNDIETVCCDMDLAEQSPMCIPSEKTDSIKKNIKRFVIKEGEPSALVESRDSDLFITYSGSQDLVGIYKFGKNRIAPTRQDKEQHYVGLVPIRRGDDFIQSKVYAFYKEKNRDTGFNSKMWLPFVTRVCIEDRGGTKNHLQFSWTSQMNARLFCGDPDSRQHFSELVDVATVHADQWQNTRVYALFRNEWGMSAVCVYTIKDIENIFTTSTFKGKVNQPGRPRQCVADSTKIPLDAMKMIMENSEMEEWVQPVNNYGPLLFNHHSYTHIYVDSSQNNHPTVLFLSLNNGAIHKVMESNSQTFVIAEYRPFNHGAHVLGMIMNATSKKLYVNSRSELVQLDVANCAQYGNSCEDCVLARDPYCGWNGTHCTPGGKLQDVTKGDHYICVSTSKLQQPGKVFRHSTETHADEAKDSITLPPESKYFLQCPVSSHHAQYTWRHPESNTSCSSMEQQCLLLIDSMGPEQVGTYTCVSEEKGYSRVLAQYQLRLGSRAAGRSSSPLAAKLPAPVWPQC</sequence>
<dbReference type="GO" id="GO:0043931">
    <property type="term" value="P:ossification involved in bone maturation"/>
    <property type="evidence" value="ECO:0007669"/>
    <property type="project" value="TreeGrafter"/>
</dbReference>
<evidence type="ECO:0000259" key="9">
    <source>
        <dbReference type="PROSITE" id="PS51004"/>
    </source>
</evidence>
<dbReference type="SUPFAM" id="SSF103575">
    <property type="entry name" value="Plexin repeat"/>
    <property type="match status" value="1"/>
</dbReference>
<dbReference type="GO" id="GO:0005886">
    <property type="term" value="C:plasma membrane"/>
    <property type="evidence" value="ECO:0007669"/>
    <property type="project" value="TreeGrafter"/>
</dbReference>
<dbReference type="Gene3D" id="2.60.40.10">
    <property type="entry name" value="Immunoglobulins"/>
    <property type="match status" value="1"/>
</dbReference>
<dbReference type="PANTHER" id="PTHR11036">
    <property type="entry name" value="SEMAPHORIN"/>
    <property type="match status" value="1"/>
</dbReference>
<dbReference type="GO" id="GO:0045499">
    <property type="term" value="F:chemorepellent activity"/>
    <property type="evidence" value="ECO:0007669"/>
    <property type="project" value="TreeGrafter"/>
</dbReference>
<keyword evidence="11" id="KW-1185">Reference proteome</keyword>
<name>A0A6A5FFN6_PERFL</name>
<gene>
    <name evidence="10" type="ORF">PFLUV_G00035570</name>
</gene>
<dbReference type="GO" id="GO:0071526">
    <property type="term" value="P:semaphorin-plexin signaling pathway"/>
    <property type="evidence" value="ECO:0007669"/>
    <property type="project" value="TreeGrafter"/>
</dbReference>
<dbReference type="InterPro" id="IPR015943">
    <property type="entry name" value="WD40/YVTN_repeat-like_dom_sf"/>
</dbReference>
<feature type="domain" description="Ig-like" evidence="8">
    <location>
        <begin position="518"/>
        <end position="610"/>
    </location>
</feature>
<evidence type="ECO:0000313" key="10">
    <source>
        <dbReference type="EMBL" id="KAF1393160.1"/>
    </source>
</evidence>
<keyword evidence="4" id="KW-1015">Disulfide bond</keyword>
<dbReference type="InterPro" id="IPR016201">
    <property type="entry name" value="PSI"/>
</dbReference>
<dbReference type="GO" id="GO:0001755">
    <property type="term" value="P:neural crest cell migration"/>
    <property type="evidence" value="ECO:0007669"/>
    <property type="project" value="TreeGrafter"/>
</dbReference>
<dbReference type="GO" id="GO:0030335">
    <property type="term" value="P:positive regulation of cell migration"/>
    <property type="evidence" value="ECO:0007669"/>
    <property type="project" value="TreeGrafter"/>
</dbReference>
<dbReference type="AlphaFoldDB" id="A0A6A5FFN6"/>
<comment type="caution">
    <text evidence="10">The sequence shown here is derived from an EMBL/GenBank/DDBJ whole genome shotgun (WGS) entry which is preliminary data.</text>
</comment>
<feature type="domain" description="Sema" evidence="9">
    <location>
        <begin position="27"/>
        <end position="464"/>
    </location>
</feature>
<dbReference type="SMART" id="SM00423">
    <property type="entry name" value="PSI"/>
    <property type="match status" value="1"/>
</dbReference>
<evidence type="ECO:0000256" key="7">
    <source>
        <dbReference type="SAM" id="SignalP"/>
    </source>
</evidence>
<keyword evidence="7" id="KW-0732">Signal</keyword>
<evidence type="ECO:0000256" key="4">
    <source>
        <dbReference type="ARBA" id="ARBA00023157"/>
    </source>
</evidence>
<dbReference type="Gene3D" id="3.30.1680.10">
    <property type="entry name" value="ligand-binding face of the semaphorins, domain 2"/>
    <property type="match status" value="1"/>
</dbReference>
<keyword evidence="3" id="KW-0472">Membrane</keyword>
<evidence type="ECO:0000256" key="5">
    <source>
        <dbReference type="ARBA" id="ARBA00023180"/>
    </source>
</evidence>
<dbReference type="Gene3D" id="2.130.10.10">
    <property type="entry name" value="YVTN repeat-like/Quinoprotein amine dehydrogenase"/>
    <property type="match status" value="1"/>
</dbReference>
<dbReference type="InterPro" id="IPR027231">
    <property type="entry name" value="Semaphorin"/>
</dbReference>
<evidence type="ECO:0000259" key="8">
    <source>
        <dbReference type="PROSITE" id="PS50835"/>
    </source>
</evidence>
<keyword evidence="5" id="KW-0325">Glycoprotein</keyword>
<dbReference type="InterPro" id="IPR036352">
    <property type="entry name" value="Semap_dom_sf"/>
</dbReference>
<dbReference type="GO" id="GO:0007411">
    <property type="term" value="P:axon guidance"/>
    <property type="evidence" value="ECO:0007669"/>
    <property type="project" value="TreeGrafter"/>
</dbReference>
<proteinExistence type="inferred from homology"/>
<dbReference type="InterPro" id="IPR036179">
    <property type="entry name" value="Ig-like_dom_sf"/>
</dbReference>
<evidence type="ECO:0000256" key="2">
    <source>
        <dbReference type="ARBA" id="ARBA00009492"/>
    </source>
</evidence>
<comment type="subcellular location">
    <subcellularLocation>
        <location evidence="1">Membrane</location>
    </subcellularLocation>
</comment>
<evidence type="ECO:0000256" key="1">
    <source>
        <dbReference type="ARBA" id="ARBA00004370"/>
    </source>
</evidence>
<dbReference type="InterPro" id="IPR002165">
    <property type="entry name" value="Plexin_repeat"/>
</dbReference>
<dbReference type="FunFam" id="2.60.40.10:FF:001170">
    <property type="entry name" value="Sema domain, immunoglobulin domain (Ig), short basic domain, secreted, (Semaphorin) 3F"/>
    <property type="match status" value="1"/>
</dbReference>
<dbReference type="GO" id="GO:0005615">
    <property type="term" value="C:extracellular space"/>
    <property type="evidence" value="ECO:0007669"/>
    <property type="project" value="TreeGrafter"/>
</dbReference>
<evidence type="ECO:0000256" key="3">
    <source>
        <dbReference type="ARBA" id="ARBA00023136"/>
    </source>
</evidence>
<evidence type="ECO:0000256" key="6">
    <source>
        <dbReference type="PROSITE-ProRule" id="PRU00352"/>
    </source>
</evidence>
<evidence type="ECO:0008006" key="12">
    <source>
        <dbReference type="Google" id="ProtNLM"/>
    </source>
</evidence>
<dbReference type="PROSITE" id="PS50835">
    <property type="entry name" value="IG_LIKE"/>
    <property type="match status" value="1"/>
</dbReference>
<protein>
    <recommendedName>
        <fullName evidence="12">Sema domain-containing protein</fullName>
    </recommendedName>
</protein>
<dbReference type="InterPro" id="IPR007110">
    <property type="entry name" value="Ig-like_dom"/>
</dbReference>
<dbReference type="Proteomes" id="UP000465112">
    <property type="component" value="Chromosome 3"/>
</dbReference>
<dbReference type="EMBL" id="VHII01000003">
    <property type="protein sequence ID" value="KAF1393160.1"/>
    <property type="molecule type" value="Genomic_DNA"/>
</dbReference>
<dbReference type="Pfam" id="PF01403">
    <property type="entry name" value="Sema"/>
    <property type="match status" value="1"/>
</dbReference>
<dbReference type="InterPro" id="IPR001627">
    <property type="entry name" value="Semap_dom"/>
</dbReference>
<comment type="caution">
    <text evidence="6">Lacks conserved residue(s) required for the propagation of feature annotation.</text>
</comment>
<feature type="chain" id="PRO_5025455755" description="Sema domain-containing protein" evidence="7">
    <location>
        <begin position="22"/>
        <end position="635"/>
    </location>
</feature>
<dbReference type="SMART" id="SM00630">
    <property type="entry name" value="Sema"/>
    <property type="match status" value="1"/>
</dbReference>
<dbReference type="GO" id="GO:0030215">
    <property type="term" value="F:semaphorin receptor binding"/>
    <property type="evidence" value="ECO:0007669"/>
    <property type="project" value="InterPro"/>
</dbReference>
<dbReference type="PANTHER" id="PTHR11036:SF144">
    <property type="entry name" value="SEMAPHORIN-7A-LIKE"/>
    <property type="match status" value="1"/>
</dbReference>